<dbReference type="RefSeq" id="WP_004213173.1">
    <property type="nucleotide sequence ID" value="NZ_AP018750.1"/>
</dbReference>
<dbReference type="AlphaFoldDB" id="A0A2X3F032"/>
<dbReference type="Proteomes" id="UP000251088">
    <property type="component" value="Unassembled WGS sequence"/>
</dbReference>
<evidence type="ECO:0008006" key="5">
    <source>
        <dbReference type="Google" id="ProtNLM"/>
    </source>
</evidence>
<dbReference type="Proteomes" id="UP000255518">
    <property type="component" value="Unassembled WGS sequence"/>
</dbReference>
<evidence type="ECO:0000313" key="4">
    <source>
        <dbReference type="Proteomes" id="UP000255518"/>
    </source>
</evidence>
<dbReference type="EMBL" id="UGKT01000001">
    <property type="protein sequence ID" value="STT05722.1"/>
    <property type="molecule type" value="Genomic_DNA"/>
</dbReference>
<name>A0A2X3F032_KLEPN</name>
<gene>
    <name evidence="2" type="ORF">NCTC13443_05644</name>
    <name evidence="1" type="ORF">NCTC9128_06646</name>
</gene>
<proteinExistence type="predicted"/>
<dbReference type="EMBL" id="UAWN01000015">
    <property type="protein sequence ID" value="SQC40644.1"/>
    <property type="molecule type" value="Genomic_DNA"/>
</dbReference>
<sequence>MATPSVKPVLLSMEQIEKLRTLQENERKKSPLGIAPTIHVIARQLMERALSTEMEA</sequence>
<evidence type="ECO:0000313" key="3">
    <source>
        <dbReference type="Proteomes" id="UP000251088"/>
    </source>
</evidence>
<accession>A0A2X3F032</accession>
<organism evidence="1 3">
    <name type="scientific">Klebsiella pneumoniae</name>
    <dbReference type="NCBI Taxonomy" id="573"/>
    <lineage>
        <taxon>Bacteria</taxon>
        <taxon>Pseudomonadati</taxon>
        <taxon>Pseudomonadota</taxon>
        <taxon>Gammaproteobacteria</taxon>
        <taxon>Enterobacterales</taxon>
        <taxon>Enterobacteriaceae</taxon>
        <taxon>Klebsiella/Raoultella group</taxon>
        <taxon>Klebsiella</taxon>
        <taxon>Klebsiella pneumoniae complex</taxon>
    </lineage>
</organism>
<protein>
    <recommendedName>
        <fullName evidence="5">Prophage protein</fullName>
    </recommendedName>
</protein>
<evidence type="ECO:0000313" key="2">
    <source>
        <dbReference type="EMBL" id="STT05722.1"/>
    </source>
</evidence>
<evidence type="ECO:0000313" key="1">
    <source>
        <dbReference type="EMBL" id="SQC40644.1"/>
    </source>
</evidence>
<reference evidence="3 4" key="1">
    <citation type="submission" date="2018-06" db="EMBL/GenBank/DDBJ databases">
        <authorList>
            <consortium name="Pathogen Informatics"/>
            <person name="Doyle S."/>
        </authorList>
    </citation>
    <scope>NUCLEOTIDE SEQUENCE [LARGE SCALE GENOMIC DNA]</scope>
    <source>
        <strain evidence="2 4">NCTC13443</strain>
        <strain evidence="1 3">NCTC9128</strain>
    </source>
</reference>